<dbReference type="GO" id="GO:0000166">
    <property type="term" value="F:nucleotide binding"/>
    <property type="evidence" value="ECO:0007669"/>
    <property type="project" value="InterPro"/>
</dbReference>
<reference evidence="2" key="1">
    <citation type="journal article" date="2004" name="Environ. Microbiol.">
        <title>The genome of Desulfotalea psychrophila, a sulfate-reducing bacterium from permanently cold Arctic sediments.</title>
        <authorList>
            <person name="Rabus R."/>
            <person name="Ruepp A."/>
            <person name="Frickey T."/>
            <person name="Rattei T."/>
            <person name="Fartmann B."/>
            <person name="Stark M."/>
            <person name="Bauer M."/>
            <person name="Zibat A."/>
            <person name="Lombardot T."/>
            <person name="Becker I."/>
            <person name="Amann J."/>
            <person name="Gellner K."/>
            <person name="Teeling H."/>
            <person name="Leuschner W.D."/>
            <person name="Gloeckner F.-O."/>
            <person name="Lupas A.N."/>
            <person name="Amann R."/>
            <person name="Klenk H.-P."/>
        </authorList>
    </citation>
    <scope>NUCLEOTIDE SEQUENCE [LARGE SCALE GENOMIC DNA]</scope>
    <source>
        <strain evidence="2">DSM 12343 / LSv54</strain>
    </source>
</reference>
<evidence type="ECO:0000313" key="1">
    <source>
        <dbReference type="EMBL" id="CAG36083.1"/>
    </source>
</evidence>
<keyword evidence="2" id="KW-1185">Reference proteome</keyword>
<dbReference type="GO" id="GO:0005737">
    <property type="term" value="C:cytoplasm"/>
    <property type="evidence" value="ECO:0007669"/>
    <property type="project" value="InterPro"/>
</dbReference>
<organism evidence="1 2">
    <name type="scientific">Desulfotalea psychrophila (strain LSv54 / DSM 12343)</name>
    <dbReference type="NCBI Taxonomy" id="177439"/>
    <lineage>
        <taxon>Bacteria</taxon>
        <taxon>Pseudomonadati</taxon>
        <taxon>Thermodesulfobacteriota</taxon>
        <taxon>Desulfobulbia</taxon>
        <taxon>Desulfobulbales</taxon>
        <taxon>Desulfocapsaceae</taxon>
        <taxon>Desulfotalea</taxon>
    </lineage>
</organism>
<dbReference type="PANTHER" id="PTHR31367:SF5">
    <property type="entry name" value="CYTOSOLIC 5'-NUCLEOTIDASE 1A"/>
    <property type="match status" value="1"/>
</dbReference>
<dbReference type="GO" id="GO:0008253">
    <property type="term" value="F:5'-nucleotidase activity"/>
    <property type="evidence" value="ECO:0007669"/>
    <property type="project" value="InterPro"/>
</dbReference>
<dbReference type="Pfam" id="PF06189">
    <property type="entry name" value="5-nucleotidase"/>
    <property type="match status" value="1"/>
</dbReference>
<dbReference type="GO" id="GO:0000287">
    <property type="term" value="F:magnesium ion binding"/>
    <property type="evidence" value="ECO:0007669"/>
    <property type="project" value="InterPro"/>
</dbReference>
<dbReference type="GO" id="GO:0009117">
    <property type="term" value="P:nucleotide metabolic process"/>
    <property type="evidence" value="ECO:0007669"/>
    <property type="project" value="InterPro"/>
</dbReference>
<dbReference type="STRING" id="177439.DP1354"/>
<name>Q6ANJ1_DESPS</name>
<dbReference type="eggNOG" id="ENOG502Z7TB">
    <property type="taxonomic scope" value="Bacteria"/>
</dbReference>
<dbReference type="KEGG" id="dps:DP1354"/>
<dbReference type="EMBL" id="CR522870">
    <property type="protein sequence ID" value="CAG36083.1"/>
    <property type="molecule type" value="Genomic_DNA"/>
</dbReference>
<sequence>MSRRDICYMGGDQGGRLPLGGALAMLWYRNEENCRGEMMSFNLEDCLVIGISSRALFDLEEENALFEEEGIDAYRAYQRQHEDLVLGRGTAYYMIEELLKINDLVDDRRLVEVVVMSKNSPDTGLRVFASIDHYGLDISRAAFAGGEDLHEYLDAFSVDLFLSKSEEDVQGAVDHGVASAILYEPPDGYAPVAGQIRIAFDGDAVLFSEESEKVYKEQGLEAFVEHENLNRDNPLPDGPFAKLLCILAYLQQTLPREDNPFRLALVTARKSPSHVRVVNTLRDWGVNLDEAFFLGGMTKSKVLQSFRAHIFFDDQDVHVGPASRVVPSARVPYKTGSSLKSLPEG</sequence>
<dbReference type="PANTHER" id="PTHR31367">
    <property type="entry name" value="CYTOSOLIC 5'-NUCLEOTIDASE 1 FAMILY MEMBER"/>
    <property type="match status" value="1"/>
</dbReference>
<dbReference type="HOGENOM" id="CLU_060123_0_0_7"/>
<evidence type="ECO:0000313" key="2">
    <source>
        <dbReference type="Proteomes" id="UP000000602"/>
    </source>
</evidence>
<gene>
    <name evidence="1" type="ordered locus">DP1354</name>
</gene>
<protein>
    <submittedName>
        <fullName evidence="1">Related to 5'-nucleotidase</fullName>
    </submittedName>
</protein>
<dbReference type="Proteomes" id="UP000000602">
    <property type="component" value="Chromosome"/>
</dbReference>
<proteinExistence type="predicted"/>
<dbReference type="InterPro" id="IPR010394">
    <property type="entry name" value="5-nucleotidase"/>
</dbReference>
<dbReference type="AlphaFoldDB" id="Q6ANJ1"/>
<accession>Q6ANJ1</accession>